<evidence type="ECO:0000313" key="2">
    <source>
        <dbReference type="Proteomes" id="UP000305222"/>
    </source>
</evidence>
<sequence>SNHVILYKETIEKNYIYYYICEKSLESLRHIDENSKINILEDIHEIYREIKLSFWEKCDSFENPYEELNKMIKRNSDSIISKVKKEIQSRIKDSYDGEQFNEQELNMCLNIFVCYALGECKILERPEGNVDN</sequence>
<feature type="non-terminal residue" evidence="1">
    <location>
        <position position="1"/>
    </location>
</feature>
<dbReference type="Proteomes" id="UP000305222">
    <property type="component" value="Unassembled WGS sequence"/>
</dbReference>
<dbReference type="EMBL" id="SZON01000880">
    <property type="protein sequence ID" value="TKI93578.1"/>
    <property type="molecule type" value="Genomic_DNA"/>
</dbReference>
<protein>
    <submittedName>
        <fullName evidence="1">Uncharacterized protein</fullName>
    </submittedName>
</protein>
<comment type="caution">
    <text evidence="1">The sequence shown here is derived from an EMBL/GenBank/DDBJ whole genome shotgun (WGS) entry which is preliminary data.</text>
</comment>
<proteinExistence type="predicted"/>
<accession>A0A4U3AYF1</accession>
<evidence type="ECO:0000313" key="1">
    <source>
        <dbReference type="EMBL" id="TKI93578.1"/>
    </source>
</evidence>
<dbReference type="AlphaFoldDB" id="A0A4U3AYF1"/>
<reference evidence="1 2" key="1">
    <citation type="journal article" date="2019" name="Environ. Microbiol.">
        <title>An active ?-lactamase is a part of an orchestrated cell wall stress resistance network of Bacillus subtilis and related rhizosphere species.</title>
        <authorList>
            <person name="Bucher T."/>
            <person name="Keren-Paz A."/>
            <person name="Hausser J."/>
            <person name="Olender T."/>
            <person name="Cytryn E."/>
            <person name="Kolodkin-Gal I."/>
        </authorList>
    </citation>
    <scope>NUCLEOTIDE SEQUENCE [LARGE SCALE GENOMIC DNA]</scope>
    <source>
        <strain evidence="1 2">I5</strain>
    </source>
</reference>
<name>A0A4U3AYF1_9BACI</name>
<organism evidence="1 2">
    <name type="scientific">Bacillus wiedmannii</name>
    <dbReference type="NCBI Taxonomy" id="1890302"/>
    <lineage>
        <taxon>Bacteria</taxon>
        <taxon>Bacillati</taxon>
        <taxon>Bacillota</taxon>
        <taxon>Bacilli</taxon>
        <taxon>Bacillales</taxon>
        <taxon>Bacillaceae</taxon>
        <taxon>Bacillus</taxon>
        <taxon>Bacillus cereus group</taxon>
    </lineage>
</organism>
<gene>
    <name evidence="1" type="ORF">FC699_17535</name>
</gene>